<dbReference type="FunFam" id="2.60.120.260:FF:000012">
    <property type="entry name" value="F-box only protein 2"/>
    <property type="match status" value="1"/>
</dbReference>
<proteinExistence type="predicted"/>
<dbReference type="Pfam" id="PF04300">
    <property type="entry name" value="FBA"/>
    <property type="match status" value="1"/>
</dbReference>
<dbReference type="Gene3D" id="2.60.120.260">
    <property type="entry name" value="Galactose-binding domain-like"/>
    <property type="match status" value="1"/>
</dbReference>
<gene>
    <name evidence="2" type="ORF">UPYG_G00237400</name>
</gene>
<dbReference type="PROSITE" id="PS51114">
    <property type="entry name" value="FBA"/>
    <property type="match status" value="1"/>
</dbReference>
<feature type="non-terminal residue" evidence="2">
    <location>
        <position position="151"/>
    </location>
</feature>
<evidence type="ECO:0000313" key="3">
    <source>
        <dbReference type="Proteomes" id="UP001557470"/>
    </source>
</evidence>
<dbReference type="EMBL" id="JAGEUA010000007">
    <property type="protein sequence ID" value="KAL0970120.1"/>
    <property type="molecule type" value="Genomic_DNA"/>
</dbReference>
<reference evidence="2 3" key="1">
    <citation type="submission" date="2024-06" db="EMBL/GenBank/DDBJ databases">
        <authorList>
            <person name="Pan Q."/>
            <person name="Wen M."/>
            <person name="Jouanno E."/>
            <person name="Zahm M."/>
            <person name="Klopp C."/>
            <person name="Cabau C."/>
            <person name="Louis A."/>
            <person name="Berthelot C."/>
            <person name="Parey E."/>
            <person name="Roest Crollius H."/>
            <person name="Montfort J."/>
            <person name="Robinson-Rechavi M."/>
            <person name="Bouchez O."/>
            <person name="Lampietro C."/>
            <person name="Lopez Roques C."/>
            <person name="Donnadieu C."/>
            <person name="Postlethwait J."/>
            <person name="Bobe J."/>
            <person name="Verreycken H."/>
            <person name="Guiguen Y."/>
        </authorList>
    </citation>
    <scope>NUCLEOTIDE SEQUENCE [LARGE SCALE GENOMIC DNA]</scope>
    <source>
        <strain evidence="2">Up_M1</strain>
        <tissue evidence="2">Testis</tissue>
    </source>
</reference>
<accession>A0ABD0WFG6</accession>
<organism evidence="2 3">
    <name type="scientific">Umbra pygmaea</name>
    <name type="common">Eastern mudminnow</name>
    <dbReference type="NCBI Taxonomy" id="75934"/>
    <lineage>
        <taxon>Eukaryota</taxon>
        <taxon>Metazoa</taxon>
        <taxon>Chordata</taxon>
        <taxon>Craniata</taxon>
        <taxon>Vertebrata</taxon>
        <taxon>Euteleostomi</taxon>
        <taxon>Actinopterygii</taxon>
        <taxon>Neopterygii</taxon>
        <taxon>Teleostei</taxon>
        <taxon>Protacanthopterygii</taxon>
        <taxon>Esociformes</taxon>
        <taxon>Umbridae</taxon>
        <taxon>Umbra</taxon>
    </lineage>
</organism>
<protein>
    <recommendedName>
        <fullName evidence="1">FBA domain-containing protein</fullName>
    </recommendedName>
</protein>
<name>A0ABD0WFG6_UMBPY</name>
<dbReference type="InterPro" id="IPR039752">
    <property type="entry name" value="F-box_only"/>
</dbReference>
<dbReference type="Proteomes" id="UP001557470">
    <property type="component" value="Unassembled WGS sequence"/>
</dbReference>
<comment type="caution">
    <text evidence="2">The sequence shown here is derived from an EMBL/GenBank/DDBJ whole genome shotgun (WGS) entry which is preliminary data.</text>
</comment>
<dbReference type="AlphaFoldDB" id="A0ABD0WFG6"/>
<keyword evidence="3" id="KW-1185">Reference proteome</keyword>
<evidence type="ECO:0000313" key="2">
    <source>
        <dbReference type="EMBL" id="KAL0970120.1"/>
    </source>
</evidence>
<dbReference type="PANTHER" id="PTHR12125:SF11">
    <property type="entry name" value="F-BOX ONLY PROTEIN 2"/>
    <property type="match status" value="1"/>
</dbReference>
<dbReference type="SMART" id="SM01198">
    <property type="entry name" value="FBA"/>
    <property type="match status" value="1"/>
</dbReference>
<dbReference type="PANTHER" id="PTHR12125">
    <property type="entry name" value="F-BOX ONLY PROTEIN 6-LIKE PROTEIN"/>
    <property type="match status" value="1"/>
</dbReference>
<dbReference type="InterPro" id="IPR008979">
    <property type="entry name" value="Galactose-bd-like_sf"/>
</dbReference>
<dbReference type="InterPro" id="IPR007397">
    <property type="entry name" value="F-box-assoc_dom"/>
</dbReference>
<sequence length="151" mass="17214">MSRNLLKNPSGEEDMAFWKLTQNGGDRWKVEKLPGSCGYGYPDCGVNKYFTTSFALCLKRQVVDLLAEGYSDEDLDAQPDVFVNDWYSGRSDCGFFYLLSVLLLDEEQKVIQEFQESVSLNPDCDDCSWKQVTKIFSNYGPGLRFISFEHG</sequence>
<feature type="domain" description="FBA" evidence="1">
    <location>
        <begin position="1"/>
        <end position="151"/>
    </location>
</feature>
<dbReference type="GO" id="GO:0005737">
    <property type="term" value="C:cytoplasm"/>
    <property type="evidence" value="ECO:0007669"/>
    <property type="project" value="UniProtKB-ARBA"/>
</dbReference>
<dbReference type="SUPFAM" id="SSF49785">
    <property type="entry name" value="Galactose-binding domain-like"/>
    <property type="match status" value="1"/>
</dbReference>
<evidence type="ECO:0000259" key="1">
    <source>
        <dbReference type="PROSITE" id="PS51114"/>
    </source>
</evidence>